<organism evidence="2 3">
    <name type="scientific">Sphingobacterium kitahiroshimense</name>
    <dbReference type="NCBI Taxonomy" id="470446"/>
    <lineage>
        <taxon>Bacteria</taxon>
        <taxon>Pseudomonadati</taxon>
        <taxon>Bacteroidota</taxon>
        <taxon>Sphingobacteriia</taxon>
        <taxon>Sphingobacteriales</taxon>
        <taxon>Sphingobacteriaceae</taxon>
        <taxon>Sphingobacterium</taxon>
    </lineage>
</organism>
<reference evidence="2 3" key="1">
    <citation type="submission" date="2024-04" db="EMBL/GenBank/DDBJ databases">
        <title>WGS of bacteria from Torrens River.</title>
        <authorList>
            <person name="Wyrsch E.R."/>
            <person name="Drigo B."/>
        </authorList>
    </citation>
    <scope>NUCLEOTIDE SEQUENCE [LARGE SCALE GENOMIC DNA]</scope>
    <source>
        <strain evidence="2 3">TWI391</strain>
    </source>
</reference>
<feature type="transmembrane region" description="Helical" evidence="1">
    <location>
        <begin position="16"/>
        <end position="34"/>
    </location>
</feature>
<dbReference type="EMBL" id="JBDJNQ010000003">
    <property type="protein sequence ID" value="MEN5377340.1"/>
    <property type="molecule type" value="Genomic_DNA"/>
</dbReference>
<feature type="transmembrane region" description="Helical" evidence="1">
    <location>
        <begin position="40"/>
        <end position="57"/>
    </location>
</feature>
<keyword evidence="1" id="KW-0472">Membrane</keyword>
<keyword evidence="3" id="KW-1185">Reference proteome</keyword>
<keyword evidence="1" id="KW-1133">Transmembrane helix</keyword>
<name>A0ABV0BRC6_9SPHI</name>
<keyword evidence="1" id="KW-0812">Transmembrane</keyword>
<protein>
    <recommendedName>
        <fullName evidence="4">PH domain-containing protein</fullName>
    </recommendedName>
</protein>
<evidence type="ECO:0000313" key="3">
    <source>
        <dbReference type="Proteomes" id="UP001409291"/>
    </source>
</evidence>
<comment type="caution">
    <text evidence="2">The sequence shown here is derived from an EMBL/GenBank/DDBJ whole genome shotgun (WGS) entry which is preliminary data.</text>
</comment>
<gene>
    <name evidence="2" type="ORF">ABE541_08725</name>
</gene>
<accession>A0ABV0BRC6</accession>
<dbReference type="Proteomes" id="UP001409291">
    <property type="component" value="Unassembled WGS sequence"/>
</dbReference>
<evidence type="ECO:0008006" key="4">
    <source>
        <dbReference type="Google" id="ProtNLM"/>
    </source>
</evidence>
<evidence type="ECO:0000256" key="1">
    <source>
        <dbReference type="SAM" id="Phobius"/>
    </source>
</evidence>
<sequence length="144" mass="16659">MEKLSFKIATLHRGRYMLLMMLFVLALVYIVSRLPLSEVVKIMGSLFSLPLVLYIAVKCSRKPTVWTIDNESLTIKDPTSHKIIPLNTIDYVRNLRRSGGNLIIIKLKTGAHVRAWRNKLFESEDDLKNLCQSLKDSKIEYYDM</sequence>
<evidence type="ECO:0000313" key="2">
    <source>
        <dbReference type="EMBL" id="MEN5377340.1"/>
    </source>
</evidence>
<proteinExistence type="predicted"/>
<dbReference type="RefSeq" id="WP_346581123.1">
    <property type="nucleotide sequence ID" value="NZ_JBDJLH010000004.1"/>
</dbReference>